<feature type="region of interest" description="Disordered" evidence="2">
    <location>
        <begin position="367"/>
        <end position="422"/>
    </location>
</feature>
<dbReference type="Proteomes" id="UP000636479">
    <property type="component" value="Unassembled WGS sequence"/>
</dbReference>
<dbReference type="AlphaFoldDB" id="A0A8H6W1Y0"/>
<dbReference type="GeneID" id="59346884"/>
<feature type="compositionally biased region" description="Polar residues" evidence="2">
    <location>
        <begin position="1"/>
        <end position="11"/>
    </location>
</feature>
<dbReference type="Pfam" id="PF05327">
    <property type="entry name" value="RRN3"/>
    <property type="match status" value="1"/>
</dbReference>
<dbReference type="GO" id="GO:0001042">
    <property type="term" value="F:RNA polymerase I core binding"/>
    <property type="evidence" value="ECO:0007669"/>
    <property type="project" value="TreeGrafter"/>
</dbReference>
<feature type="region of interest" description="Disordered" evidence="2">
    <location>
        <begin position="309"/>
        <end position="339"/>
    </location>
</feature>
<dbReference type="RefSeq" id="XP_037220012.1">
    <property type="nucleotide sequence ID" value="XM_037364368.1"/>
</dbReference>
<feature type="compositionally biased region" description="Acidic residues" evidence="2">
    <location>
        <begin position="685"/>
        <end position="701"/>
    </location>
</feature>
<name>A0A8H6W1Y0_9AGAR</name>
<reference evidence="3" key="1">
    <citation type="submission" date="2020-05" db="EMBL/GenBank/DDBJ databases">
        <title>Mycena genomes resolve the evolution of fungal bioluminescence.</title>
        <authorList>
            <person name="Tsai I.J."/>
        </authorList>
    </citation>
    <scope>NUCLEOTIDE SEQUENCE</scope>
    <source>
        <strain evidence="3">171206Taipei</strain>
    </source>
</reference>
<dbReference type="GO" id="GO:0001181">
    <property type="term" value="F:RNA polymerase I general transcription initiation factor activity"/>
    <property type="evidence" value="ECO:0007669"/>
    <property type="project" value="InterPro"/>
</dbReference>
<feature type="compositionally biased region" description="Low complexity" evidence="2">
    <location>
        <begin position="12"/>
        <end position="27"/>
    </location>
</feature>
<comment type="similarity">
    <text evidence="1">Belongs to the RRN3 family.</text>
</comment>
<organism evidence="3 4">
    <name type="scientific">Mycena indigotica</name>
    <dbReference type="NCBI Taxonomy" id="2126181"/>
    <lineage>
        <taxon>Eukaryota</taxon>
        <taxon>Fungi</taxon>
        <taxon>Dikarya</taxon>
        <taxon>Basidiomycota</taxon>
        <taxon>Agaricomycotina</taxon>
        <taxon>Agaricomycetes</taxon>
        <taxon>Agaricomycetidae</taxon>
        <taxon>Agaricales</taxon>
        <taxon>Marasmiineae</taxon>
        <taxon>Mycenaceae</taxon>
        <taxon>Mycena</taxon>
    </lineage>
</organism>
<feature type="compositionally biased region" description="Acidic residues" evidence="2">
    <location>
        <begin position="309"/>
        <end position="331"/>
    </location>
</feature>
<keyword evidence="3" id="KW-0396">Initiation factor</keyword>
<feature type="compositionally biased region" description="Pro residues" evidence="2">
    <location>
        <begin position="401"/>
        <end position="422"/>
    </location>
</feature>
<evidence type="ECO:0000313" key="4">
    <source>
        <dbReference type="Proteomes" id="UP000636479"/>
    </source>
</evidence>
<protein>
    <submittedName>
        <fullName evidence="3">RNA polymerase I-specific transcription initiation factor RRN3</fullName>
    </submittedName>
</protein>
<feature type="compositionally biased region" description="Basic and acidic residues" evidence="2">
    <location>
        <begin position="31"/>
        <end position="50"/>
    </location>
</feature>
<proteinExistence type="inferred from homology"/>
<dbReference type="GO" id="GO:0003743">
    <property type="term" value="F:translation initiation factor activity"/>
    <property type="evidence" value="ECO:0007669"/>
    <property type="project" value="UniProtKB-KW"/>
</dbReference>
<dbReference type="PANTHER" id="PTHR12790:SF0">
    <property type="entry name" value="RNA POLYMERASE I-SPECIFIC TRANSCRIPTION INITIATION FACTOR RRN3-RELATED"/>
    <property type="match status" value="1"/>
</dbReference>
<evidence type="ECO:0000256" key="1">
    <source>
        <dbReference type="ARBA" id="ARBA00010098"/>
    </source>
</evidence>
<feature type="region of interest" description="Disordered" evidence="2">
    <location>
        <begin position="1"/>
        <end position="65"/>
    </location>
</feature>
<dbReference type="InterPro" id="IPR007991">
    <property type="entry name" value="RNA_pol_I_trans_ini_fac_RRN3"/>
</dbReference>
<evidence type="ECO:0000313" key="3">
    <source>
        <dbReference type="EMBL" id="KAF7302012.1"/>
    </source>
</evidence>
<dbReference type="GO" id="GO:0005634">
    <property type="term" value="C:nucleus"/>
    <property type="evidence" value="ECO:0007669"/>
    <property type="project" value="TreeGrafter"/>
</dbReference>
<accession>A0A8H6W1Y0</accession>
<gene>
    <name evidence="3" type="ORF">MIND_00767600</name>
</gene>
<evidence type="ECO:0000256" key="2">
    <source>
        <dbReference type="SAM" id="MobiDB-lite"/>
    </source>
</evidence>
<feature type="compositionally biased region" description="Gly residues" evidence="2">
    <location>
        <begin position="624"/>
        <end position="646"/>
    </location>
</feature>
<feature type="region of interest" description="Disordered" evidence="2">
    <location>
        <begin position="683"/>
        <end position="725"/>
    </location>
</feature>
<keyword evidence="3" id="KW-0648">Protein biosynthesis</keyword>
<dbReference type="GO" id="GO:0006361">
    <property type="term" value="P:transcription initiation at RNA polymerase I promoter"/>
    <property type="evidence" value="ECO:0007669"/>
    <property type="project" value="InterPro"/>
</dbReference>
<keyword evidence="4" id="KW-1185">Reference proteome</keyword>
<dbReference type="EMBL" id="JACAZF010000006">
    <property type="protein sequence ID" value="KAF7302012.1"/>
    <property type="molecule type" value="Genomic_DNA"/>
</dbReference>
<feature type="region of interest" description="Disordered" evidence="2">
    <location>
        <begin position="623"/>
        <end position="648"/>
    </location>
</feature>
<dbReference type="OrthoDB" id="26970at2759"/>
<comment type="caution">
    <text evidence="3">The sequence shown here is derived from an EMBL/GenBank/DDBJ whole genome shotgun (WGS) entry which is preliminary data.</text>
</comment>
<sequence length="742" mass="78429">MDPHSTHSQYNARPPKAGPAAAAPARAGGRKGKEKEGAGRDREKGKEREGTVAPSGAMRRPIASNARVMEAQQMQRTDMHRAFVGNALAQKTLGTREPFDALVAQFSAKPPQPAQLRLWLGALGAAVSRLERTHAAVVQAAVGLPWAAMDGATAKAYTAFAGALLSAKPEYLSLVLGKIVNGFTYHAGALAADPETPLTRRVIYERQHALLEHLLTLVPTAPGTLGPLLARAFPHKREPPAAHTAFVRNALRVARYCPELEDRILATVVDRALQIDVEIQVELEELEAAQDEGGVFEIEIDPFDVLVGQEEEEDSGSDDEGGLEEIESDDEGAARKDPVTDVRHVQAMVRKLDAVLDLVFEHLSRRAGDTPDAASGDRPALPELPPLPPLSPARASSPFLLTPPSPPPPSTSTPITPPPPPRSLHTQFHTLLALFDRLILPTFRSRHTQFLLFYHAALAPDFTDVFLGLLVERALLQPGAAAVTRAAAAAYLGSFVSRARSVGRAGVRDVVGVLCEYVRAQVEQGVGDAVFYAAAQALLLIFCFRWRDLRAEPDPSADPETGAGAGGGAWLPALGAVPRMVASPLNPLRVCAPGVVRQFARVARATGFVYVYTILDANRRAGAGPSGAGAGRAQGPGPGEGGGGGGEELHAFFPFDPCRLPRAGRWVAGMYREWGEVAVELGGAESDDDDEEDEGGSDGEGSDGAGEGGLPMSVDDAGLGASLGAMSISPARAPVAVAAWRR</sequence>
<dbReference type="PANTHER" id="PTHR12790">
    <property type="entry name" value="TRANSCRIPTION INITIATION FACTOR IA RRN3"/>
    <property type="match status" value="1"/>
</dbReference>
<feature type="compositionally biased region" description="Pro residues" evidence="2">
    <location>
        <begin position="382"/>
        <end position="391"/>
    </location>
</feature>